<evidence type="ECO:0000256" key="5">
    <source>
        <dbReference type="ARBA" id="ARBA00023065"/>
    </source>
</evidence>
<dbReference type="InterPro" id="IPR050291">
    <property type="entry name" value="CDF_Transporter"/>
</dbReference>
<dbReference type="AlphaFoldDB" id="A0A8J4Q0T7"/>
<organism evidence="10 11">
    <name type="scientific">Polysphondylium violaceum</name>
    <dbReference type="NCBI Taxonomy" id="133409"/>
    <lineage>
        <taxon>Eukaryota</taxon>
        <taxon>Amoebozoa</taxon>
        <taxon>Evosea</taxon>
        <taxon>Eumycetozoa</taxon>
        <taxon>Dictyostelia</taxon>
        <taxon>Dictyosteliales</taxon>
        <taxon>Dictyosteliaceae</taxon>
        <taxon>Polysphondylium</taxon>
    </lineage>
</organism>
<sequence length="397" mass="45184">MSYKTLNESNDEISLDTDDYVGEKATDTLIIEETSFSNSGSAHITRRNIKTNEDLREAIESIRVNDEEIKYKNKKQRKFYQKQNELIDQILTPLTEKKDDEEEEEDFKVKVAINGSLLVNIVLFAMQCSAAIITGSLTLLATTVDAFMDLLSGFILFMTDRARKKKNYFEYPTGKSRMEPVGIIIFASLMSTVSINLIYQGGSTLIKQEETGIKMDWLSFGFVVFAISCKVLMYLYCRVLTHSSSATILAVDHRNDITVNSFGLICYFLGAHIVWWLDPIGSLIVALIILRSWTFEAYEQIQLLVGKSASPEILQKLTYIALTHPEIEKVDTVRAFHVGNNLFVEVDIILDASMPLHKTHDIGESLQEKLESLPEVERAFVHVDYNDLHKPEHKRIH</sequence>
<evidence type="ECO:0000256" key="3">
    <source>
        <dbReference type="ARBA" id="ARBA00022692"/>
    </source>
</evidence>
<feature type="domain" description="Cation efflux protein cytoplasmic" evidence="9">
    <location>
        <begin position="310"/>
        <end position="384"/>
    </location>
</feature>
<feature type="transmembrane region" description="Helical" evidence="7">
    <location>
        <begin position="180"/>
        <end position="199"/>
    </location>
</feature>
<keyword evidence="3 7" id="KW-0812">Transmembrane</keyword>
<evidence type="ECO:0000256" key="6">
    <source>
        <dbReference type="ARBA" id="ARBA00023136"/>
    </source>
</evidence>
<evidence type="ECO:0000256" key="1">
    <source>
        <dbReference type="ARBA" id="ARBA00004127"/>
    </source>
</evidence>
<accession>A0A8J4Q0T7</accession>
<name>A0A8J4Q0T7_9MYCE</name>
<keyword evidence="2" id="KW-0813">Transport</keyword>
<dbReference type="InterPro" id="IPR058533">
    <property type="entry name" value="Cation_efflux_TM"/>
</dbReference>
<dbReference type="InterPro" id="IPR036837">
    <property type="entry name" value="Cation_efflux_CTD_sf"/>
</dbReference>
<feature type="domain" description="Cation efflux protein transmembrane" evidence="8">
    <location>
        <begin position="116"/>
        <end position="305"/>
    </location>
</feature>
<dbReference type="SUPFAM" id="SSF161111">
    <property type="entry name" value="Cation efflux protein transmembrane domain-like"/>
    <property type="match status" value="1"/>
</dbReference>
<feature type="transmembrane region" description="Helical" evidence="7">
    <location>
        <begin position="257"/>
        <end position="277"/>
    </location>
</feature>
<keyword evidence="11" id="KW-1185">Reference proteome</keyword>
<comment type="caution">
    <text evidence="10">The sequence shown here is derived from an EMBL/GenBank/DDBJ whole genome shotgun (WGS) entry which is preliminary data.</text>
</comment>
<keyword evidence="6 7" id="KW-0472">Membrane</keyword>
<dbReference type="InterPro" id="IPR027469">
    <property type="entry name" value="Cation_efflux_TMD_sf"/>
</dbReference>
<feature type="transmembrane region" description="Helical" evidence="7">
    <location>
        <begin position="111"/>
        <end position="133"/>
    </location>
</feature>
<dbReference type="InterPro" id="IPR002524">
    <property type="entry name" value="Cation_efflux"/>
</dbReference>
<evidence type="ECO:0000256" key="2">
    <source>
        <dbReference type="ARBA" id="ARBA00022448"/>
    </source>
</evidence>
<dbReference type="Pfam" id="PF16916">
    <property type="entry name" value="ZT_dimer"/>
    <property type="match status" value="1"/>
</dbReference>
<dbReference type="FunFam" id="3.30.70.1350:FF:000001">
    <property type="entry name" value="Metal tolerance protein 11"/>
    <property type="match status" value="1"/>
</dbReference>
<dbReference type="PANTHER" id="PTHR43840">
    <property type="entry name" value="MITOCHONDRIAL METAL TRANSPORTER 1-RELATED"/>
    <property type="match status" value="1"/>
</dbReference>
<proteinExistence type="predicted"/>
<dbReference type="Proteomes" id="UP000695562">
    <property type="component" value="Unassembled WGS sequence"/>
</dbReference>
<dbReference type="Gene3D" id="3.30.70.1350">
    <property type="entry name" value="Cation efflux protein, cytoplasmic domain"/>
    <property type="match status" value="1"/>
</dbReference>
<dbReference type="EMBL" id="AJWJ01000052">
    <property type="protein sequence ID" value="KAF2076699.1"/>
    <property type="molecule type" value="Genomic_DNA"/>
</dbReference>
<feature type="transmembrane region" description="Helical" evidence="7">
    <location>
        <begin position="219"/>
        <end position="237"/>
    </location>
</feature>
<dbReference type="NCBIfam" id="TIGR01297">
    <property type="entry name" value="CDF"/>
    <property type="match status" value="1"/>
</dbReference>
<evidence type="ECO:0000313" key="11">
    <source>
        <dbReference type="Proteomes" id="UP000695562"/>
    </source>
</evidence>
<reference evidence="10" key="1">
    <citation type="submission" date="2020-01" db="EMBL/GenBank/DDBJ databases">
        <title>Development of genomics and gene disruption for Polysphondylium violaceum indicates a role for the polyketide synthase stlB in stalk morphogenesis.</title>
        <authorList>
            <person name="Narita B."/>
            <person name="Kawabe Y."/>
            <person name="Kin K."/>
            <person name="Saito T."/>
            <person name="Gibbs R."/>
            <person name="Kuspa A."/>
            <person name="Muzny D."/>
            <person name="Queller D."/>
            <person name="Richards S."/>
            <person name="Strassman J."/>
            <person name="Sucgang R."/>
            <person name="Worley K."/>
            <person name="Schaap P."/>
        </authorList>
    </citation>
    <scope>NUCLEOTIDE SEQUENCE</scope>
    <source>
        <strain evidence="10">QSvi11</strain>
    </source>
</reference>
<dbReference type="FunFam" id="1.20.1510.10:FF:000005">
    <property type="entry name" value="Putative Cation diffusion facilitator 1"/>
    <property type="match status" value="1"/>
</dbReference>
<protein>
    <recommendedName>
        <fullName evidence="12">Cation efflux protein cytoplasmic domain-containing protein</fullName>
    </recommendedName>
</protein>
<keyword evidence="5" id="KW-0406">Ion transport</keyword>
<evidence type="ECO:0000256" key="7">
    <source>
        <dbReference type="SAM" id="Phobius"/>
    </source>
</evidence>
<evidence type="ECO:0000313" key="10">
    <source>
        <dbReference type="EMBL" id="KAF2076699.1"/>
    </source>
</evidence>
<dbReference type="GO" id="GO:0016020">
    <property type="term" value="C:membrane"/>
    <property type="evidence" value="ECO:0007669"/>
    <property type="project" value="InterPro"/>
</dbReference>
<dbReference type="PANTHER" id="PTHR43840:SF13">
    <property type="entry name" value="CATION EFFLUX PROTEIN CYTOPLASMIC DOMAIN-CONTAINING PROTEIN"/>
    <property type="match status" value="1"/>
</dbReference>
<feature type="transmembrane region" description="Helical" evidence="7">
    <location>
        <begin position="139"/>
        <end position="159"/>
    </location>
</feature>
<evidence type="ECO:0008006" key="12">
    <source>
        <dbReference type="Google" id="ProtNLM"/>
    </source>
</evidence>
<dbReference type="SUPFAM" id="SSF160240">
    <property type="entry name" value="Cation efflux protein cytoplasmic domain-like"/>
    <property type="match status" value="1"/>
</dbReference>
<dbReference type="GO" id="GO:0008324">
    <property type="term" value="F:monoatomic cation transmembrane transporter activity"/>
    <property type="evidence" value="ECO:0007669"/>
    <property type="project" value="InterPro"/>
</dbReference>
<gene>
    <name evidence="10" type="ORF">CYY_002012</name>
</gene>
<evidence type="ECO:0000256" key="4">
    <source>
        <dbReference type="ARBA" id="ARBA00022989"/>
    </source>
</evidence>
<dbReference type="Pfam" id="PF01545">
    <property type="entry name" value="Cation_efflux"/>
    <property type="match status" value="1"/>
</dbReference>
<dbReference type="InterPro" id="IPR027470">
    <property type="entry name" value="Cation_efflux_CTD"/>
</dbReference>
<dbReference type="OrthoDB" id="78296at2759"/>
<evidence type="ECO:0000259" key="9">
    <source>
        <dbReference type="Pfam" id="PF16916"/>
    </source>
</evidence>
<comment type="subcellular location">
    <subcellularLocation>
        <location evidence="1">Endomembrane system</location>
        <topology evidence="1">Multi-pass membrane protein</topology>
    </subcellularLocation>
</comment>
<dbReference type="GO" id="GO:0012505">
    <property type="term" value="C:endomembrane system"/>
    <property type="evidence" value="ECO:0007669"/>
    <property type="project" value="UniProtKB-SubCell"/>
</dbReference>
<evidence type="ECO:0000259" key="8">
    <source>
        <dbReference type="Pfam" id="PF01545"/>
    </source>
</evidence>
<dbReference type="Gene3D" id="1.20.1510.10">
    <property type="entry name" value="Cation efflux protein transmembrane domain"/>
    <property type="match status" value="1"/>
</dbReference>
<keyword evidence="4 7" id="KW-1133">Transmembrane helix</keyword>